<dbReference type="Pfam" id="PF09720">
    <property type="entry name" value="Unstab_antitox"/>
    <property type="match status" value="1"/>
</dbReference>
<protein>
    <submittedName>
        <fullName evidence="1">Putative addiction module component</fullName>
    </submittedName>
</protein>
<reference evidence="1 2" key="1">
    <citation type="submission" date="2016-04" db="EMBL/GenBank/DDBJ databases">
        <authorList>
            <consortium name="Pathogen Informatics"/>
        </authorList>
    </citation>
    <scope>NUCLEOTIDE SEQUENCE [LARGE SCALE GENOMIC DNA]</scope>
    <source>
        <strain evidence="1 2">H050680373</strain>
    </source>
</reference>
<name>A0A157SRV5_9BORD</name>
<gene>
    <name evidence="1" type="ORF">SAMEA3906486_04497</name>
</gene>
<keyword evidence="2" id="KW-1185">Reference proteome</keyword>
<dbReference type="AlphaFoldDB" id="A0A157SRV5"/>
<dbReference type="RefSeq" id="WP_066131952.1">
    <property type="nucleotide sequence ID" value="NZ_FKIF01000008.1"/>
</dbReference>
<proteinExistence type="predicted"/>
<dbReference type="InterPro" id="IPR013406">
    <property type="entry name" value="CHP02574_addiction_mod"/>
</dbReference>
<evidence type="ECO:0000313" key="1">
    <source>
        <dbReference type="EMBL" id="SAI73149.1"/>
    </source>
</evidence>
<organism evidence="1 2">
    <name type="scientific">Bordetella ansorpii</name>
    <dbReference type="NCBI Taxonomy" id="288768"/>
    <lineage>
        <taxon>Bacteria</taxon>
        <taxon>Pseudomonadati</taxon>
        <taxon>Pseudomonadota</taxon>
        <taxon>Betaproteobacteria</taxon>
        <taxon>Burkholderiales</taxon>
        <taxon>Alcaligenaceae</taxon>
        <taxon>Bordetella</taxon>
    </lineage>
</organism>
<evidence type="ECO:0000313" key="2">
    <source>
        <dbReference type="Proteomes" id="UP000076848"/>
    </source>
</evidence>
<dbReference type="OrthoDB" id="200227at2"/>
<dbReference type="EMBL" id="FKIF01000008">
    <property type="protein sequence ID" value="SAI73149.1"/>
    <property type="molecule type" value="Genomic_DNA"/>
</dbReference>
<dbReference type="STRING" id="288768.SAMEA3906486_04497"/>
<dbReference type="Proteomes" id="UP000076848">
    <property type="component" value="Unassembled WGS sequence"/>
</dbReference>
<accession>A0A157SRV5</accession>
<sequence>MFTLENLSRAEKLRVMEALWRDLSANAADLTSPIWHNEALQQAETELSNGSARMVDWAEAKDTLRQRARS</sequence>